<evidence type="ECO:0000256" key="1">
    <source>
        <dbReference type="ARBA" id="ARBA00022679"/>
    </source>
</evidence>
<feature type="binding site" evidence="5">
    <location>
        <position position="127"/>
    </location>
    <ligand>
        <name>ATP</name>
        <dbReference type="ChEBI" id="CHEBI:30616"/>
    </ligand>
</feature>
<dbReference type="InterPro" id="IPR027417">
    <property type="entry name" value="P-loop_NTPase"/>
</dbReference>
<feature type="binding site" evidence="5">
    <location>
        <begin position="57"/>
        <end position="59"/>
    </location>
    <ligand>
        <name>AMP</name>
        <dbReference type="ChEBI" id="CHEBI:456215"/>
    </ligand>
</feature>
<dbReference type="HAMAP" id="MF_00235">
    <property type="entry name" value="Adenylate_kinase_Adk"/>
    <property type="match status" value="1"/>
</dbReference>
<accession>A0ABZ1HU59</accession>
<evidence type="ECO:0000256" key="2">
    <source>
        <dbReference type="ARBA" id="ARBA00022727"/>
    </source>
</evidence>
<dbReference type="PROSITE" id="PS00113">
    <property type="entry name" value="ADENYLATE_KINASE"/>
    <property type="match status" value="1"/>
</dbReference>
<keyword evidence="4 5" id="KW-0418">Kinase</keyword>
<keyword evidence="2 5" id="KW-0545">Nucleotide biosynthesis</keyword>
<dbReference type="PRINTS" id="PR00094">
    <property type="entry name" value="ADENYLTKNASE"/>
</dbReference>
<dbReference type="GO" id="GO:0004017">
    <property type="term" value="F:AMP kinase activity"/>
    <property type="evidence" value="ECO:0007669"/>
    <property type="project" value="UniProtKB-EC"/>
</dbReference>
<keyword evidence="5 7" id="KW-0067">ATP-binding</keyword>
<name>A0ABZ1HU59_STRPH</name>
<feature type="binding site" evidence="5">
    <location>
        <position position="92"/>
    </location>
    <ligand>
        <name>AMP</name>
        <dbReference type="ChEBI" id="CHEBI:456215"/>
    </ligand>
</feature>
<evidence type="ECO:0000256" key="3">
    <source>
        <dbReference type="ARBA" id="ARBA00022741"/>
    </source>
</evidence>
<dbReference type="SUPFAM" id="SSF52540">
    <property type="entry name" value="P-loop containing nucleoside triphosphate hydrolases"/>
    <property type="match status" value="1"/>
</dbReference>
<proteinExistence type="inferred from homology"/>
<comment type="subcellular location">
    <subcellularLocation>
        <location evidence="5 7">Cytoplasm</location>
    </subcellularLocation>
</comment>
<dbReference type="Gene3D" id="3.40.50.300">
    <property type="entry name" value="P-loop containing nucleotide triphosphate hydrolases"/>
    <property type="match status" value="1"/>
</dbReference>
<dbReference type="CDD" id="cd01428">
    <property type="entry name" value="ADK"/>
    <property type="match status" value="1"/>
</dbReference>
<keyword evidence="5" id="KW-0963">Cytoplasm</keyword>
<comment type="caution">
    <text evidence="5">Lacks conserved residue(s) required for the propagation of feature annotation.</text>
</comment>
<comment type="domain">
    <text evidence="5">Consists of three domains, a large central CORE domain and two small peripheral domains, NMPbind and LID, which undergo movements during catalysis. The LID domain closes over the site of phosphoryl transfer upon ATP binding. Assembling and dissambling the active center during each catalytic cycle provides an effective means to prevent ATP hydrolysis.</text>
</comment>
<dbReference type="InterPro" id="IPR033690">
    <property type="entry name" value="Adenylat_kinase_CS"/>
</dbReference>
<feature type="binding site" evidence="5">
    <location>
        <begin position="85"/>
        <end position="88"/>
    </location>
    <ligand>
        <name>AMP</name>
        <dbReference type="ChEBI" id="CHEBI:456215"/>
    </ligand>
</feature>
<sequence>MRLVLIGPPGAGKGTQAAILRKDFGIPHISTGDLFREHVSRRTALGQDAQRYLDTGELVPDHITGEVIRRRLAESDAQRGFLLDGFPRTVQQAEELESMLPDVEGGIDAVLEFTAPEDVVVSRLLSRGRADDTEQVIRNRQQVYRNQTAPLLAHYATRLLTIHAVGSAEQIGERVLTALEERGLVASQGESGARP</sequence>
<evidence type="ECO:0000256" key="4">
    <source>
        <dbReference type="ARBA" id="ARBA00022777"/>
    </source>
</evidence>
<evidence type="ECO:0000256" key="6">
    <source>
        <dbReference type="RuleBase" id="RU003330"/>
    </source>
</evidence>
<dbReference type="EMBL" id="CP109135">
    <property type="protein sequence ID" value="WSD21036.1"/>
    <property type="molecule type" value="Genomic_DNA"/>
</dbReference>
<feature type="binding site" evidence="5">
    <location>
        <position position="129"/>
    </location>
    <ligand>
        <name>AMP</name>
        <dbReference type="ChEBI" id="CHEBI:456215"/>
    </ligand>
</feature>
<feature type="binding site" evidence="5">
    <location>
        <position position="140"/>
    </location>
    <ligand>
        <name>AMP</name>
        <dbReference type="ChEBI" id="CHEBI:456215"/>
    </ligand>
</feature>
<comment type="similarity">
    <text evidence="5 6">Belongs to the adenylate kinase family.</text>
</comment>
<feature type="binding site" evidence="5">
    <location>
        <begin position="10"/>
        <end position="15"/>
    </location>
    <ligand>
        <name>ATP</name>
        <dbReference type="ChEBI" id="CHEBI:30616"/>
    </ligand>
</feature>
<keyword evidence="1 5" id="KW-0808">Transferase</keyword>
<dbReference type="RefSeq" id="WP_326762594.1">
    <property type="nucleotide sequence ID" value="NZ_CP109135.1"/>
</dbReference>
<feature type="region of interest" description="NMP" evidence="5">
    <location>
        <begin position="30"/>
        <end position="59"/>
    </location>
</feature>
<feature type="binding site" evidence="5">
    <location>
        <position position="36"/>
    </location>
    <ligand>
        <name>AMP</name>
        <dbReference type="ChEBI" id="CHEBI:456215"/>
    </ligand>
</feature>
<dbReference type="NCBIfam" id="NF001381">
    <property type="entry name" value="PRK00279.1-3"/>
    <property type="match status" value="1"/>
</dbReference>
<feature type="binding site" evidence="5">
    <location>
        <position position="166"/>
    </location>
    <ligand>
        <name>ATP</name>
        <dbReference type="ChEBI" id="CHEBI:30616"/>
    </ligand>
</feature>
<evidence type="ECO:0000313" key="8">
    <source>
        <dbReference type="EMBL" id="WSD21036.1"/>
    </source>
</evidence>
<dbReference type="NCBIfam" id="NF011104">
    <property type="entry name" value="PRK14531.1"/>
    <property type="match status" value="1"/>
</dbReference>
<dbReference type="Pfam" id="PF00406">
    <property type="entry name" value="ADK"/>
    <property type="match status" value="1"/>
</dbReference>
<comment type="pathway">
    <text evidence="5">Purine metabolism; AMP biosynthesis via salvage pathway; AMP from ADP: step 1/1.</text>
</comment>
<reference evidence="8 9" key="1">
    <citation type="submission" date="2022-10" db="EMBL/GenBank/DDBJ databases">
        <title>The complete genomes of actinobacterial strains from the NBC collection.</title>
        <authorList>
            <person name="Joergensen T.S."/>
            <person name="Alvarez Arevalo M."/>
            <person name="Sterndorff E.B."/>
            <person name="Faurdal D."/>
            <person name="Vuksanovic O."/>
            <person name="Mourched A.-S."/>
            <person name="Charusanti P."/>
            <person name="Shaw S."/>
            <person name="Blin K."/>
            <person name="Weber T."/>
        </authorList>
    </citation>
    <scope>NUCLEOTIDE SEQUENCE [LARGE SCALE GENOMIC DNA]</scope>
    <source>
        <strain evidence="8 9">NBC 01752</strain>
    </source>
</reference>
<comment type="catalytic activity">
    <reaction evidence="5 7">
        <text>AMP + ATP = 2 ADP</text>
        <dbReference type="Rhea" id="RHEA:12973"/>
        <dbReference type="ChEBI" id="CHEBI:30616"/>
        <dbReference type="ChEBI" id="CHEBI:456215"/>
        <dbReference type="ChEBI" id="CHEBI:456216"/>
        <dbReference type="EC" id="2.7.4.3"/>
    </reaction>
</comment>
<dbReference type="PANTHER" id="PTHR23359">
    <property type="entry name" value="NUCLEOTIDE KINASE"/>
    <property type="match status" value="1"/>
</dbReference>
<dbReference type="InterPro" id="IPR000850">
    <property type="entry name" value="Adenylat/UMP-CMP_kin"/>
</dbReference>
<comment type="subunit">
    <text evidence="5 7">Monomer.</text>
</comment>
<gene>
    <name evidence="5" type="primary">adk</name>
    <name evidence="8" type="ORF">OHB35_51690</name>
</gene>
<protein>
    <recommendedName>
        <fullName evidence="5 7">Adenylate kinase</fullName>
        <shortName evidence="5">AK</shortName>
        <ecNumber evidence="5 7">2.7.4.3</ecNumber>
    </recommendedName>
    <alternativeName>
        <fullName evidence="5">ATP-AMP transphosphorylase</fullName>
    </alternativeName>
    <alternativeName>
        <fullName evidence="5">ATP:AMP phosphotransferase</fullName>
    </alternativeName>
    <alternativeName>
        <fullName evidence="5">Adenylate monophosphate kinase</fullName>
    </alternativeName>
</protein>
<keyword evidence="3 5" id="KW-0547">Nucleotide-binding</keyword>
<dbReference type="EC" id="2.7.4.3" evidence="5 7"/>
<evidence type="ECO:0000256" key="7">
    <source>
        <dbReference type="RuleBase" id="RU003331"/>
    </source>
</evidence>
<comment type="function">
    <text evidence="5">Catalyzes the reversible transfer of the terminal phosphate group between ATP and AMP. Plays an important role in cellular energy homeostasis and in adenine nucleotide metabolism.</text>
</comment>
<organism evidence="8 9">
    <name type="scientific">Streptomyces phaeochromogenes</name>
    <dbReference type="NCBI Taxonomy" id="1923"/>
    <lineage>
        <taxon>Bacteria</taxon>
        <taxon>Bacillati</taxon>
        <taxon>Actinomycetota</taxon>
        <taxon>Actinomycetes</taxon>
        <taxon>Kitasatosporales</taxon>
        <taxon>Streptomycetaceae</taxon>
        <taxon>Streptomyces</taxon>
        <taxon>Streptomyces phaeochromogenes group</taxon>
    </lineage>
</organism>
<keyword evidence="9" id="KW-1185">Reference proteome</keyword>
<feature type="binding site" evidence="5">
    <location>
        <position position="31"/>
    </location>
    <ligand>
        <name>AMP</name>
        <dbReference type="ChEBI" id="CHEBI:456215"/>
    </ligand>
</feature>
<evidence type="ECO:0000256" key="5">
    <source>
        <dbReference type="HAMAP-Rule" id="MF_00235"/>
    </source>
</evidence>
<dbReference type="Proteomes" id="UP001340816">
    <property type="component" value="Chromosome"/>
</dbReference>
<evidence type="ECO:0000313" key="9">
    <source>
        <dbReference type="Proteomes" id="UP001340816"/>
    </source>
</evidence>
<dbReference type="NCBIfam" id="NF011100">
    <property type="entry name" value="PRK14527.1"/>
    <property type="match status" value="1"/>
</dbReference>